<dbReference type="Gene3D" id="1.10.3720.10">
    <property type="entry name" value="MetI-like"/>
    <property type="match status" value="2"/>
</dbReference>
<feature type="transmembrane region" description="Helical" evidence="8">
    <location>
        <begin position="131"/>
        <end position="152"/>
    </location>
</feature>
<evidence type="ECO:0000256" key="5">
    <source>
        <dbReference type="ARBA" id="ARBA00022692"/>
    </source>
</evidence>
<feature type="transmembrane region" description="Helical" evidence="8">
    <location>
        <begin position="439"/>
        <end position="460"/>
    </location>
</feature>
<feature type="transmembrane region" description="Helical" evidence="8">
    <location>
        <begin position="181"/>
        <end position="203"/>
    </location>
</feature>
<keyword evidence="7 8" id="KW-0472">Membrane</keyword>
<feature type="transmembrane region" description="Helical" evidence="8">
    <location>
        <begin position="29"/>
        <end position="55"/>
    </location>
</feature>
<evidence type="ECO:0000256" key="6">
    <source>
        <dbReference type="ARBA" id="ARBA00022989"/>
    </source>
</evidence>
<feature type="transmembrane region" description="Helical" evidence="8">
    <location>
        <begin position="401"/>
        <end position="423"/>
    </location>
</feature>
<feature type="transmembrane region" description="Helical" evidence="8">
    <location>
        <begin position="571"/>
        <end position="591"/>
    </location>
</feature>
<organism evidence="10">
    <name type="scientific">marine metagenome</name>
    <dbReference type="NCBI Taxonomy" id="408172"/>
    <lineage>
        <taxon>unclassified sequences</taxon>
        <taxon>metagenomes</taxon>
        <taxon>ecological metagenomes</taxon>
    </lineage>
</organism>
<dbReference type="Pfam" id="PF00528">
    <property type="entry name" value="BPD_transp_1"/>
    <property type="match status" value="2"/>
</dbReference>
<keyword evidence="3" id="KW-1003">Cell membrane</keyword>
<feature type="domain" description="ABC transmembrane type-1" evidence="9">
    <location>
        <begin position="397"/>
        <end position="590"/>
    </location>
</feature>
<keyword evidence="5 8" id="KW-0812">Transmembrane</keyword>
<keyword evidence="2" id="KW-0813">Transport</keyword>
<comment type="subcellular location">
    <subcellularLocation>
        <location evidence="1">Cell inner membrane</location>
        <topology evidence="1">Multi-pass membrane protein</topology>
    </subcellularLocation>
</comment>
<dbReference type="PROSITE" id="PS50928">
    <property type="entry name" value="ABC_TM1"/>
    <property type="match status" value="2"/>
</dbReference>
<keyword evidence="4" id="KW-0997">Cell inner membrane</keyword>
<gene>
    <name evidence="10" type="ORF">METZ01_LOCUS72237</name>
</gene>
<dbReference type="InterPro" id="IPR035906">
    <property type="entry name" value="MetI-like_sf"/>
</dbReference>
<evidence type="ECO:0000256" key="8">
    <source>
        <dbReference type="SAM" id="Phobius"/>
    </source>
</evidence>
<sequence>MNSLKLTEKPSFPAWIKIRLSKFFSHPSLVIGTFLVIVLSYLVLAPIVSILSNSVRLTRMDAILSGGKFGDFTYKYIYRVFFSSISENIFWTPLLNSLTVSFFATLIALMLGLILASLVTSTNILGRKYLGFLLIIPYMLPSQAMATAWITMFKNRKVSGPLGMLEAFGINPPDWLAYGPLPISVCMALSYFPFAFLLFSSALNKIDIQLEEVATTLGAKTIAVWSKIIMPLLIPTTMSVLLLTVARTLGTFATPYILGTPAKYTLLSTSLYSSVRSNESGVVAVIAIVLSFIGIMLLLVDISVVKKWQRFVTVGGKGIKRQPSKLGVLRVPTTIFAWIIFLVAAFGPFLVLALSTLMREPGNFAISNFGLAYWTGIDVPGMDQPGIFTSPEVIIALRNSFLIAGSAAIICGILGLIVGYAVVRLPGSFISAYLRQVSFLPYLMPGLAFAAAFLSLFAVSRGPIPALYGSLSLLILVMVVTYLPYASRSGISAMMQVGPEPEEAGMVLGAGFWRRIVSILAPLQKSALVIAIILPFITGMKELSLVVMLVTPGTELLTTQSIRFLDFGYTQLANATILIIGVVVMISVLVLNRMTKTNLATGLGG</sequence>
<evidence type="ECO:0000259" key="9">
    <source>
        <dbReference type="PROSITE" id="PS50928"/>
    </source>
</evidence>
<evidence type="ECO:0000313" key="10">
    <source>
        <dbReference type="EMBL" id="SVA19383.1"/>
    </source>
</evidence>
<feature type="transmembrane region" description="Helical" evidence="8">
    <location>
        <begin position="76"/>
        <end position="94"/>
    </location>
</feature>
<proteinExistence type="predicted"/>
<dbReference type="PANTHER" id="PTHR43357">
    <property type="entry name" value="INNER MEMBRANE ABC TRANSPORTER PERMEASE PROTEIN YDCV"/>
    <property type="match status" value="1"/>
</dbReference>
<dbReference type="AlphaFoldDB" id="A0A381TYZ5"/>
<reference evidence="10" key="1">
    <citation type="submission" date="2018-05" db="EMBL/GenBank/DDBJ databases">
        <authorList>
            <person name="Lanie J.A."/>
            <person name="Ng W.-L."/>
            <person name="Kazmierczak K.M."/>
            <person name="Andrzejewski T.M."/>
            <person name="Davidsen T.M."/>
            <person name="Wayne K.J."/>
            <person name="Tettelin H."/>
            <person name="Glass J.I."/>
            <person name="Rusch D."/>
            <person name="Podicherti R."/>
            <person name="Tsui H.-C.T."/>
            <person name="Winkler M.E."/>
        </authorList>
    </citation>
    <scope>NUCLEOTIDE SEQUENCE</scope>
</reference>
<evidence type="ECO:0000256" key="3">
    <source>
        <dbReference type="ARBA" id="ARBA00022475"/>
    </source>
</evidence>
<name>A0A381TYZ5_9ZZZZ</name>
<dbReference type="SUPFAM" id="SSF161098">
    <property type="entry name" value="MetI-like"/>
    <property type="match status" value="2"/>
</dbReference>
<feature type="domain" description="ABC transmembrane type-1" evidence="9">
    <location>
        <begin position="94"/>
        <end position="301"/>
    </location>
</feature>
<dbReference type="EMBL" id="UINC01005145">
    <property type="protein sequence ID" value="SVA19383.1"/>
    <property type="molecule type" value="Genomic_DNA"/>
</dbReference>
<feature type="transmembrane region" description="Helical" evidence="8">
    <location>
        <begin position="100"/>
        <end position="119"/>
    </location>
</feature>
<feature type="transmembrane region" description="Helical" evidence="8">
    <location>
        <begin position="466"/>
        <end position="485"/>
    </location>
</feature>
<accession>A0A381TYZ5</accession>
<feature type="transmembrane region" description="Helical" evidence="8">
    <location>
        <begin position="335"/>
        <end position="358"/>
    </location>
</feature>
<feature type="transmembrane region" description="Helical" evidence="8">
    <location>
        <begin position="224"/>
        <end position="246"/>
    </location>
</feature>
<dbReference type="InterPro" id="IPR000515">
    <property type="entry name" value="MetI-like"/>
</dbReference>
<protein>
    <recommendedName>
        <fullName evidence="9">ABC transmembrane type-1 domain-containing protein</fullName>
    </recommendedName>
</protein>
<dbReference type="GO" id="GO:0005886">
    <property type="term" value="C:plasma membrane"/>
    <property type="evidence" value="ECO:0007669"/>
    <property type="project" value="UniProtKB-SubCell"/>
</dbReference>
<evidence type="ECO:0000256" key="1">
    <source>
        <dbReference type="ARBA" id="ARBA00004429"/>
    </source>
</evidence>
<evidence type="ECO:0000256" key="7">
    <source>
        <dbReference type="ARBA" id="ARBA00023136"/>
    </source>
</evidence>
<evidence type="ECO:0000256" key="4">
    <source>
        <dbReference type="ARBA" id="ARBA00022519"/>
    </source>
</evidence>
<dbReference type="CDD" id="cd06261">
    <property type="entry name" value="TM_PBP2"/>
    <property type="match status" value="2"/>
</dbReference>
<feature type="transmembrane region" description="Helical" evidence="8">
    <location>
        <begin position="281"/>
        <end position="300"/>
    </location>
</feature>
<evidence type="ECO:0000256" key="2">
    <source>
        <dbReference type="ARBA" id="ARBA00022448"/>
    </source>
</evidence>
<dbReference type="GO" id="GO:0055085">
    <property type="term" value="P:transmembrane transport"/>
    <property type="evidence" value="ECO:0007669"/>
    <property type="project" value="InterPro"/>
</dbReference>
<dbReference type="PANTHER" id="PTHR43357:SF4">
    <property type="entry name" value="INNER MEMBRANE ABC TRANSPORTER PERMEASE PROTEIN YDCV"/>
    <property type="match status" value="1"/>
</dbReference>
<keyword evidence="6 8" id="KW-1133">Transmembrane helix</keyword>